<dbReference type="Pfam" id="PF00289">
    <property type="entry name" value="Biotin_carb_N"/>
    <property type="match status" value="1"/>
</dbReference>
<dbReference type="Gene3D" id="3.30.700.40">
    <property type="match status" value="1"/>
</dbReference>
<reference evidence="11" key="1">
    <citation type="submission" date="2020-02" db="EMBL/GenBank/DDBJ databases">
        <authorList>
            <person name="Meier V. D."/>
        </authorList>
    </citation>
    <scope>NUCLEOTIDE SEQUENCE</scope>
    <source>
        <strain evidence="11">AVDCRST_MAG18</strain>
    </source>
</reference>
<dbReference type="EC" id="6.4.1.4" evidence="11"/>
<dbReference type="SUPFAM" id="SSF56059">
    <property type="entry name" value="Glutathione synthetase ATP-binding domain-like"/>
    <property type="match status" value="1"/>
</dbReference>
<evidence type="ECO:0000259" key="10">
    <source>
        <dbReference type="PROSITE" id="PS50979"/>
    </source>
</evidence>
<name>A0A6J4VWC2_9BACT</name>
<dbReference type="PANTHER" id="PTHR18866">
    <property type="entry name" value="CARBOXYLASE:PYRUVATE/ACETYL-COA/PROPIONYL-COA CARBOXYLASE"/>
    <property type="match status" value="1"/>
</dbReference>
<dbReference type="SMART" id="SM00878">
    <property type="entry name" value="Biotin_carb_C"/>
    <property type="match status" value="1"/>
</dbReference>
<dbReference type="GO" id="GO:0004485">
    <property type="term" value="F:methylcrotonoyl-CoA carboxylase activity"/>
    <property type="evidence" value="ECO:0007669"/>
    <property type="project" value="UniProtKB-EC"/>
</dbReference>
<evidence type="ECO:0000259" key="8">
    <source>
        <dbReference type="PROSITE" id="PS50968"/>
    </source>
</evidence>
<dbReference type="SUPFAM" id="SSF52440">
    <property type="entry name" value="PreATP-grasp domain"/>
    <property type="match status" value="1"/>
</dbReference>
<dbReference type="GO" id="GO:0046872">
    <property type="term" value="F:metal ion binding"/>
    <property type="evidence" value="ECO:0007669"/>
    <property type="project" value="InterPro"/>
</dbReference>
<keyword evidence="5" id="KW-0809">Transit peptide</keyword>
<feature type="domain" description="ATP-grasp" evidence="9">
    <location>
        <begin position="125"/>
        <end position="321"/>
    </location>
</feature>
<dbReference type="PROSITE" id="PS50968">
    <property type="entry name" value="BIOTINYL_LIPOYL"/>
    <property type="match status" value="1"/>
</dbReference>
<dbReference type="PANTHER" id="PTHR18866:SF33">
    <property type="entry name" value="METHYLCROTONOYL-COA CARBOXYLASE SUBUNIT ALPHA, MITOCHONDRIAL-RELATED"/>
    <property type="match status" value="1"/>
</dbReference>
<dbReference type="FunFam" id="2.40.50.100:FF:000003">
    <property type="entry name" value="Acetyl-CoA carboxylase biotin carboxyl carrier protein"/>
    <property type="match status" value="1"/>
</dbReference>
<comment type="cofactor">
    <cofactor evidence="1">
        <name>biotin</name>
        <dbReference type="ChEBI" id="CHEBI:57586"/>
    </cofactor>
</comment>
<dbReference type="PROSITE" id="PS00867">
    <property type="entry name" value="CPSASE_2"/>
    <property type="match status" value="1"/>
</dbReference>
<dbReference type="Pfam" id="PF00364">
    <property type="entry name" value="Biotin_lipoyl"/>
    <property type="match status" value="1"/>
</dbReference>
<dbReference type="GO" id="GO:0005524">
    <property type="term" value="F:ATP binding"/>
    <property type="evidence" value="ECO:0007669"/>
    <property type="project" value="UniProtKB-UniRule"/>
</dbReference>
<dbReference type="InterPro" id="IPR000089">
    <property type="entry name" value="Biotin_lipoyl"/>
</dbReference>
<sequence length="670" mass="70043">MIIPRSGDAARPFDAVLIANRGEIAVRVAAACREAGLRAIAVYSEADRHALHVAVADEAHPITSYLDAAAILAAARDSGATALHPGYGFLAENAAFARATIDAGLVWIGPPPAAIAAMGDKVAAKRLLADAGVPLVPGYDGDGDDAGLLRAAEAIGFPVLIKAAAGGGGRGMRVVERAGDFAGALAAARREAGAAFGDPRVFLERYLVAPRHIEIQIIADAHGTIVHLGERECSIQRRHQKVVEEAPSPAVGPELHARMGAAAVAAARAVAYVGAGTVEFLLDADGNPYFLEMNTRLQVEHPVTEAVTGLDLVRLQLTIAAGGSLPFGQEDVALRGHAIECRIYAEDAAAGFLPASGPLRLFAPPTGPGIRNDIGVATGDEVGVEYDPQLAKLIVHAADRPAALDRLAAALRDYAILGVTTNLPFLHWLAAHPDFRAGRIDTDFIAREWSPTAPTTIPQPLPRAVLLAAAMLDILDREDRAARVTRPTNPWRTAGAWRAGGAGAPLRLHHGTREYRLTVAPTPDGTWVIDLGDSTATVALTRRGPDTILIREAARVLTVRGLVAPEGLLIAWQGHQYRLTKPAPPTVEATATPAAASGREVLAAPMPGKIIKISAAEGQRVAANQPLLVLEAMKMEHTIAAPHAGTLRRLPHGLGATVTAGAILAEIDAN</sequence>
<dbReference type="AlphaFoldDB" id="A0A6J4VWC2"/>
<feature type="domain" description="Lipoyl-binding" evidence="8">
    <location>
        <begin position="586"/>
        <end position="668"/>
    </location>
</feature>
<dbReference type="Pfam" id="PF02785">
    <property type="entry name" value="Biotin_carb_C"/>
    <property type="match status" value="1"/>
</dbReference>
<evidence type="ECO:0000256" key="7">
    <source>
        <dbReference type="PROSITE-ProRule" id="PRU00409"/>
    </source>
</evidence>
<proteinExistence type="predicted"/>
<dbReference type="Pfam" id="PF21139">
    <property type="entry name" value="BT_MCC_alpha"/>
    <property type="match status" value="1"/>
</dbReference>
<dbReference type="InterPro" id="IPR011053">
    <property type="entry name" value="Single_hybrid_motif"/>
</dbReference>
<dbReference type="PROSITE" id="PS50975">
    <property type="entry name" value="ATP_GRASP"/>
    <property type="match status" value="1"/>
</dbReference>
<gene>
    <name evidence="11" type="ORF">AVDCRST_MAG18-4515</name>
</gene>
<dbReference type="InterPro" id="IPR011054">
    <property type="entry name" value="Rudment_hybrid_motif"/>
</dbReference>
<dbReference type="Gene3D" id="3.30.470.20">
    <property type="entry name" value="ATP-grasp fold, B domain"/>
    <property type="match status" value="1"/>
</dbReference>
<feature type="domain" description="Biotin carboxylation" evidence="10">
    <location>
        <begin position="12"/>
        <end position="450"/>
    </location>
</feature>
<dbReference type="InterPro" id="IPR011761">
    <property type="entry name" value="ATP-grasp"/>
</dbReference>
<dbReference type="InterPro" id="IPR048429">
    <property type="entry name" value="MCC_alpha_BT"/>
</dbReference>
<evidence type="ECO:0000256" key="1">
    <source>
        <dbReference type="ARBA" id="ARBA00001953"/>
    </source>
</evidence>
<evidence type="ECO:0000259" key="9">
    <source>
        <dbReference type="PROSITE" id="PS50975"/>
    </source>
</evidence>
<dbReference type="InterPro" id="IPR001882">
    <property type="entry name" value="Biotin_BS"/>
</dbReference>
<evidence type="ECO:0000313" key="11">
    <source>
        <dbReference type="EMBL" id="CAA9588987.1"/>
    </source>
</evidence>
<organism evidence="11">
    <name type="scientific">uncultured Thermomicrobiales bacterium</name>
    <dbReference type="NCBI Taxonomy" id="1645740"/>
    <lineage>
        <taxon>Bacteria</taxon>
        <taxon>Pseudomonadati</taxon>
        <taxon>Thermomicrobiota</taxon>
        <taxon>Thermomicrobia</taxon>
        <taxon>Thermomicrobiales</taxon>
        <taxon>environmental samples</taxon>
    </lineage>
</organism>
<dbReference type="Pfam" id="PF02786">
    <property type="entry name" value="CPSase_L_D2"/>
    <property type="match status" value="1"/>
</dbReference>
<dbReference type="InterPro" id="IPR005479">
    <property type="entry name" value="CPAse_ATP-bd"/>
</dbReference>
<protein>
    <submittedName>
        <fullName evidence="11">Methylcrotonyl-CoA carboxylase biotin-containing subunit</fullName>
        <ecNumber evidence="11">6.4.1.4</ecNumber>
    </submittedName>
</protein>
<dbReference type="PROSITE" id="PS00866">
    <property type="entry name" value="CPSASE_1"/>
    <property type="match status" value="1"/>
</dbReference>
<accession>A0A6J4VWC2</accession>
<dbReference type="EMBL" id="CADCWN010000363">
    <property type="protein sequence ID" value="CAA9588987.1"/>
    <property type="molecule type" value="Genomic_DNA"/>
</dbReference>
<keyword evidence="4 7" id="KW-0067">ATP-binding</keyword>
<dbReference type="SUPFAM" id="SSF51246">
    <property type="entry name" value="Rudiment single hybrid motif"/>
    <property type="match status" value="1"/>
</dbReference>
<dbReference type="Gene3D" id="2.40.50.100">
    <property type="match status" value="1"/>
</dbReference>
<dbReference type="InterPro" id="IPR005481">
    <property type="entry name" value="BC-like_N"/>
</dbReference>
<evidence type="ECO:0000256" key="3">
    <source>
        <dbReference type="ARBA" id="ARBA00022741"/>
    </source>
</evidence>
<evidence type="ECO:0000256" key="5">
    <source>
        <dbReference type="ARBA" id="ARBA00022946"/>
    </source>
</evidence>
<keyword evidence="2 11" id="KW-0436">Ligase</keyword>
<evidence type="ECO:0000256" key="6">
    <source>
        <dbReference type="ARBA" id="ARBA00023267"/>
    </source>
</evidence>
<dbReference type="InterPro" id="IPR050856">
    <property type="entry name" value="Biotin_carboxylase_complex"/>
</dbReference>
<keyword evidence="6" id="KW-0092">Biotin</keyword>
<dbReference type="FunFam" id="3.30.470.20:FF:000028">
    <property type="entry name" value="Methylcrotonoyl-CoA carboxylase subunit alpha, mitochondrial"/>
    <property type="match status" value="1"/>
</dbReference>
<dbReference type="FunFam" id="3.30.1490.20:FF:000003">
    <property type="entry name" value="acetyl-CoA carboxylase isoform X1"/>
    <property type="match status" value="1"/>
</dbReference>
<dbReference type="PROSITE" id="PS50979">
    <property type="entry name" value="BC"/>
    <property type="match status" value="1"/>
</dbReference>
<evidence type="ECO:0000256" key="2">
    <source>
        <dbReference type="ARBA" id="ARBA00022598"/>
    </source>
</evidence>
<dbReference type="InterPro" id="IPR005482">
    <property type="entry name" value="Biotin_COase_C"/>
</dbReference>
<dbReference type="PROSITE" id="PS00188">
    <property type="entry name" value="BIOTIN"/>
    <property type="match status" value="1"/>
</dbReference>
<evidence type="ECO:0000256" key="4">
    <source>
        <dbReference type="ARBA" id="ARBA00022840"/>
    </source>
</evidence>
<dbReference type="CDD" id="cd06850">
    <property type="entry name" value="biotinyl_domain"/>
    <property type="match status" value="1"/>
</dbReference>
<keyword evidence="3 7" id="KW-0547">Nucleotide-binding</keyword>
<dbReference type="InterPro" id="IPR011764">
    <property type="entry name" value="Biotin_carboxylation_dom"/>
</dbReference>
<dbReference type="InterPro" id="IPR016185">
    <property type="entry name" value="PreATP-grasp_dom_sf"/>
</dbReference>
<dbReference type="SUPFAM" id="SSF51230">
    <property type="entry name" value="Single hybrid motif"/>
    <property type="match status" value="1"/>
</dbReference>